<reference evidence="2" key="1">
    <citation type="journal article" date="2021" name="Open Biol.">
        <title>Shared evolutionary footprints suggest mitochondrial oxidative damage underlies multiple complex I losses in fungi.</title>
        <authorList>
            <person name="Schikora-Tamarit M.A."/>
            <person name="Marcet-Houben M."/>
            <person name="Nosek J."/>
            <person name="Gabaldon T."/>
        </authorList>
    </citation>
    <scope>NUCLEOTIDE SEQUENCE</scope>
    <source>
        <strain evidence="2">CBS2887</strain>
    </source>
</reference>
<sequence length="417" mass="47419">MSRKKETQSNANNHEPLRMERRDSILIHPPIPPGHQSQRVLPPINVIQSTPTEEFNPHLTTSARTPAVASNQLEALTPFPSSLNNNNNNTSKSGSQLNLTRTNTKAYHSNSISHSHANINLNQSLNQFHHTQPSSSSHYRTNSTTNLLHNHPLTKTQTQTSQSELSSTYSQSLRTTATTTANVPPSYFKRTSSTNILNDTIPSSQANQRFNDQFASVKPLSQKQEYQQADLLWSQIDTLDDVRNFAEESRVSFMKSLQNEEADNNNAHDSENELEQNETGITSNQAEQVSDPRTTYLRTVKELRDAQNSLIMEIRKNSALINEDLKQFKQTNWRNSEQSDMRENTNGIGMNRPSIHNPEAEAEHRQRIKKLSLAREHFIKGQVSVGLKDIESKLENVSLSLRKVWEARRSEEDEEYL</sequence>
<evidence type="ECO:0000313" key="3">
    <source>
        <dbReference type="Proteomes" id="UP000774326"/>
    </source>
</evidence>
<protein>
    <submittedName>
        <fullName evidence="2">Uncharacterized protein</fullName>
    </submittedName>
</protein>
<feature type="compositionally biased region" description="Polar residues" evidence="1">
    <location>
        <begin position="174"/>
        <end position="204"/>
    </location>
</feature>
<feature type="region of interest" description="Disordered" evidence="1">
    <location>
        <begin position="334"/>
        <end position="363"/>
    </location>
</feature>
<dbReference type="AlphaFoldDB" id="A0A9P8Q6K9"/>
<gene>
    <name evidence="2" type="ORF">WICPIJ_004092</name>
</gene>
<organism evidence="2 3">
    <name type="scientific">Wickerhamomyces pijperi</name>
    <name type="common">Yeast</name>
    <name type="synonym">Pichia pijperi</name>
    <dbReference type="NCBI Taxonomy" id="599730"/>
    <lineage>
        <taxon>Eukaryota</taxon>
        <taxon>Fungi</taxon>
        <taxon>Dikarya</taxon>
        <taxon>Ascomycota</taxon>
        <taxon>Saccharomycotina</taxon>
        <taxon>Saccharomycetes</taxon>
        <taxon>Phaffomycetales</taxon>
        <taxon>Wickerhamomycetaceae</taxon>
        <taxon>Wickerhamomyces</taxon>
    </lineage>
</organism>
<keyword evidence="3" id="KW-1185">Reference proteome</keyword>
<evidence type="ECO:0000256" key="1">
    <source>
        <dbReference type="SAM" id="MobiDB-lite"/>
    </source>
</evidence>
<feature type="compositionally biased region" description="Polar residues" evidence="1">
    <location>
        <begin position="277"/>
        <end position="290"/>
    </location>
</feature>
<feature type="compositionally biased region" description="Polar residues" evidence="1">
    <location>
        <begin position="128"/>
        <end position="148"/>
    </location>
</feature>
<feature type="region of interest" description="Disordered" evidence="1">
    <location>
        <begin position="77"/>
        <end position="97"/>
    </location>
</feature>
<feature type="compositionally biased region" description="Low complexity" evidence="1">
    <location>
        <begin position="153"/>
        <end position="173"/>
    </location>
</feature>
<feature type="region of interest" description="Disordered" evidence="1">
    <location>
        <begin position="260"/>
        <end position="290"/>
    </location>
</feature>
<feature type="region of interest" description="Disordered" evidence="1">
    <location>
        <begin position="1"/>
        <end position="20"/>
    </location>
</feature>
<dbReference type="EMBL" id="JAEUBG010002260">
    <property type="protein sequence ID" value="KAH3684937.1"/>
    <property type="molecule type" value="Genomic_DNA"/>
</dbReference>
<feature type="region of interest" description="Disordered" evidence="1">
    <location>
        <begin position="128"/>
        <end position="204"/>
    </location>
</feature>
<evidence type="ECO:0000313" key="2">
    <source>
        <dbReference type="EMBL" id="KAH3684937.1"/>
    </source>
</evidence>
<accession>A0A9P8Q6K9</accession>
<comment type="caution">
    <text evidence="2">The sequence shown here is derived from an EMBL/GenBank/DDBJ whole genome shotgun (WGS) entry which is preliminary data.</text>
</comment>
<proteinExistence type="predicted"/>
<name>A0A9P8Q6K9_WICPI</name>
<dbReference type="Proteomes" id="UP000774326">
    <property type="component" value="Unassembled WGS sequence"/>
</dbReference>
<reference evidence="2" key="2">
    <citation type="submission" date="2021-01" db="EMBL/GenBank/DDBJ databases">
        <authorList>
            <person name="Schikora-Tamarit M.A."/>
        </authorList>
    </citation>
    <scope>NUCLEOTIDE SEQUENCE</scope>
    <source>
        <strain evidence="2">CBS2887</strain>
    </source>
</reference>